<dbReference type="SUPFAM" id="SSF51735">
    <property type="entry name" value="NAD(P)-binding Rossmann-fold domains"/>
    <property type="match status" value="1"/>
</dbReference>
<reference evidence="1" key="1">
    <citation type="journal article" date="2016" name="Genome Announc.">
        <title>Draft genomes of two strains of Paenibacillus glucanolyticus with capability to degrade lignocellulose.</title>
        <authorList>
            <person name="Mathews S.L."/>
            <person name="Pawlak J."/>
            <person name="Grunden A.M."/>
        </authorList>
    </citation>
    <scope>NUCLEOTIDE SEQUENCE [LARGE SCALE GENOMIC DNA]</scope>
    <source>
        <strain evidence="1">SLM1</strain>
    </source>
</reference>
<dbReference type="PANTHER" id="PTHR43796:SF2">
    <property type="entry name" value="CARBOXYNORSPERMIDINE SYNTHASE"/>
    <property type="match status" value="1"/>
</dbReference>
<organism evidence="1 2">
    <name type="scientific">Paenibacillus glucanolyticus</name>
    <dbReference type="NCBI Taxonomy" id="59843"/>
    <lineage>
        <taxon>Bacteria</taxon>
        <taxon>Bacillati</taxon>
        <taxon>Bacillota</taxon>
        <taxon>Bacilli</taxon>
        <taxon>Bacillales</taxon>
        <taxon>Paenibacillaceae</taxon>
        <taxon>Paenibacillus</taxon>
    </lineage>
</organism>
<evidence type="ECO:0000313" key="2">
    <source>
        <dbReference type="Proteomes" id="UP000076796"/>
    </source>
</evidence>
<dbReference type="AlphaFoldDB" id="A0A163EMI7"/>
<protein>
    <recommendedName>
        <fullName evidence="3">Saccharopine dehydrogenase NADP binding domain-containing protein</fullName>
    </recommendedName>
</protein>
<evidence type="ECO:0000313" key="1">
    <source>
        <dbReference type="EMBL" id="KZS43889.1"/>
    </source>
</evidence>
<keyword evidence="2" id="KW-1185">Reference proteome</keyword>
<dbReference type="PANTHER" id="PTHR43796">
    <property type="entry name" value="CARBOXYNORSPERMIDINE SYNTHASE"/>
    <property type="match status" value="1"/>
</dbReference>
<evidence type="ECO:0008006" key="3">
    <source>
        <dbReference type="Google" id="ProtNLM"/>
    </source>
</evidence>
<gene>
    <name evidence="1" type="ORF">AWU65_27810</name>
</gene>
<dbReference type="InterPro" id="IPR036291">
    <property type="entry name" value="NAD(P)-bd_dom_sf"/>
</dbReference>
<dbReference type="Gene3D" id="3.40.50.720">
    <property type="entry name" value="NAD(P)-binding Rossmann-like Domain"/>
    <property type="match status" value="1"/>
</dbReference>
<name>A0A163EMI7_9BACL</name>
<dbReference type="STRING" id="59843.A3958_00115"/>
<dbReference type="Proteomes" id="UP000076796">
    <property type="component" value="Unassembled WGS sequence"/>
</dbReference>
<sequence>MKKMMVVGASGVLGTWICLEVLRIFTHNVSLVVSDYKADRGKNTAVSLGEQVQFRLLDITHKESIEQAVCDIDLVIVSAKQQQPLIQHACIKHQVRCIDVTVFYDFVCETRSLHYDAVNNEIGSIVMSGFFPGLSGLIVKKAVSPFSEITEVNVGLLQSTNAKAGVSGIIDMLRMISQDVRRHDGQQSATISGFKIKRNMMFSSSLRNRKVRLIEHAERAFLREILQVEQIHYWTAWNNNMFNIFVGLLKRSGILARILKFDANVLVKYVKHNPVQPEEASLSIEVKGVIGNQQCVKTFVLSTFSDYHTTAMFTAALAKIAINKEISGVVFPFEITDIDEILSIMDCPRITLTEAGISCGTGIIKKE</sequence>
<comment type="caution">
    <text evidence="1">The sequence shown here is derived from an EMBL/GenBank/DDBJ whole genome shotgun (WGS) entry which is preliminary data.</text>
</comment>
<dbReference type="OrthoDB" id="2666787at2"/>
<accession>A0A163EMI7</accession>
<dbReference type="EMBL" id="LWMH01000002">
    <property type="protein sequence ID" value="KZS43889.1"/>
    <property type="molecule type" value="Genomic_DNA"/>
</dbReference>
<proteinExistence type="predicted"/>